<accession>A0A8H3Q9R7</accession>
<feature type="compositionally biased region" description="Gly residues" evidence="1">
    <location>
        <begin position="593"/>
        <end position="603"/>
    </location>
</feature>
<feature type="region of interest" description="Disordered" evidence="1">
    <location>
        <begin position="331"/>
        <end position="351"/>
    </location>
</feature>
<evidence type="ECO:0008006" key="4">
    <source>
        <dbReference type="Google" id="ProtNLM"/>
    </source>
</evidence>
<feature type="region of interest" description="Disordered" evidence="1">
    <location>
        <begin position="543"/>
        <end position="603"/>
    </location>
</feature>
<comment type="caution">
    <text evidence="2">The sequence shown here is derived from an EMBL/GenBank/DDBJ whole genome shotgun (WGS) entry which is preliminary data.</text>
</comment>
<protein>
    <recommendedName>
        <fullName evidence="4">Protein kinase domain-containing protein</fullName>
    </recommendedName>
</protein>
<dbReference type="OrthoDB" id="2403385at2759"/>
<gene>
    <name evidence="2" type="ORF">RCL2_000017900</name>
</gene>
<dbReference type="EMBL" id="BLAL01000004">
    <property type="protein sequence ID" value="GES72620.1"/>
    <property type="molecule type" value="Genomic_DNA"/>
</dbReference>
<feature type="compositionally biased region" description="Low complexity" evidence="1">
    <location>
        <begin position="554"/>
        <end position="566"/>
    </location>
</feature>
<dbReference type="AlphaFoldDB" id="A0A8H3Q9R7"/>
<evidence type="ECO:0000256" key="1">
    <source>
        <dbReference type="SAM" id="MobiDB-lite"/>
    </source>
</evidence>
<feature type="compositionally biased region" description="Polar residues" evidence="1">
    <location>
        <begin position="97"/>
        <end position="107"/>
    </location>
</feature>
<evidence type="ECO:0000313" key="2">
    <source>
        <dbReference type="EMBL" id="GES72620.1"/>
    </source>
</evidence>
<feature type="compositionally biased region" description="Acidic residues" evidence="1">
    <location>
        <begin position="582"/>
        <end position="592"/>
    </location>
</feature>
<feature type="region of interest" description="Disordered" evidence="1">
    <location>
        <begin position="97"/>
        <end position="150"/>
    </location>
</feature>
<dbReference type="Proteomes" id="UP000615446">
    <property type="component" value="Unassembled WGS sequence"/>
</dbReference>
<proteinExistence type="predicted"/>
<organism evidence="2 3">
    <name type="scientific">Rhizophagus clarus</name>
    <dbReference type="NCBI Taxonomy" id="94130"/>
    <lineage>
        <taxon>Eukaryota</taxon>
        <taxon>Fungi</taxon>
        <taxon>Fungi incertae sedis</taxon>
        <taxon>Mucoromycota</taxon>
        <taxon>Glomeromycotina</taxon>
        <taxon>Glomeromycetes</taxon>
        <taxon>Glomerales</taxon>
        <taxon>Glomeraceae</taxon>
        <taxon>Rhizophagus</taxon>
    </lineage>
</organism>
<name>A0A8H3Q9R7_9GLOM</name>
<feature type="compositionally biased region" description="Acidic residues" evidence="1">
    <location>
        <begin position="118"/>
        <end position="130"/>
    </location>
</feature>
<feature type="compositionally biased region" description="Basic and acidic residues" evidence="1">
    <location>
        <begin position="331"/>
        <end position="342"/>
    </location>
</feature>
<sequence>MDFYRFFAIKDWTCDKIIEYYYKTYKQKGRKKLLDSIKKDLQKIANSNSEYILDETRKRKAQEILDYWKHWTASKKKMLPDTTLNIRTLQVEHQILTAGNSGTQNIDNRQRKHHREETTDEEPEEVDDDESSSKIGKQKQLRESSSRQNDIEVDEIDMTLSENPIIERLIGVGGIGRYKIVFLPEENDCDVIKLIFNKDEWSKLETDWINAEKKTLPSSSGMNENVKTLLNKYNNGINDATFGYDANLMKLPVLFDETSIVNRDTYSFTRGWPTQWIKSVFNAFLLCFQLPINPLHDCDLSEYSYRDRIVNRIIEDIFLDTYNSVRVRTGEVENTDRKDQKNSARPQGQRRSVGWEHDAILIMKANNVDYQIGFCEVVGNACIHDDQKMIGDREKILKSMQLGLFRLRTLLSKQGVDENGICKAETFGIHIYRKTFCFYSMHYVDDLYLVDQFEGFTIPDNSGQLAELLNIIEIMFTFKQRVMDLHHFVQSLYKQKSKFQRRSLINESAVKSSPTRRKTYENDEKTSLLITILDTYSCLQYDRPSQSKNEDASEAVSAEVSESTSSIPVSYDFNSSGPVNADDGDHDSDSDDGYGGYNEYGEP</sequence>
<reference evidence="2" key="1">
    <citation type="submission" date="2019-10" db="EMBL/GenBank/DDBJ databases">
        <title>Conservation and host-specific expression of non-tandemly repeated heterogenous ribosome RNA gene in arbuscular mycorrhizal fungi.</title>
        <authorList>
            <person name="Maeda T."/>
            <person name="Kobayashi Y."/>
            <person name="Nakagawa T."/>
            <person name="Ezawa T."/>
            <person name="Yamaguchi K."/>
            <person name="Bino T."/>
            <person name="Nishimoto Y."/>
            <person name="Shigenobu S."/>
            <person name="Kawaguchi M."/>
        </authorList>
    </citation>
    <scope>NUCLEOTIDE SEQUENCE</scope>
    <source>
        <strain evidence="2">HR1</strain>
    </source>
</reference>
<evidence type="ECO:0000313" key="3">
    <source>
        <dbReference type="Proteomes" id="UP000615446"/>
    </source>
</evidence>